<dbReference type="Gene3D" id="3.20.20.80">
    <property type="entry name" value="Glycosidases"/>
    <property type="match status" value="1"/>
</dbReference>
<keyword evidence="6 10" id="KW-0472">Membrane</keyword>
<dbReference type="OrthoDB" id="421038at2759"/>
<dbReference type="GO" id="GO:0071970">
    <property type="term" value="P:fungal-type cell wall (1-&gt;3)-beta-D-glucan biosynthetic process"/>
    <property type="evidence" value="ECO:0007669"/>
    <property type="project" value="TreeGrafter"/>
</dbReference>
<comment type="caution">
    <text evidence="13">The sequence shown here is derived from an EMBL/GenBank/DDBJ whole genome shotgun (WGS) entry which is preliminary data.</text>
</comment>
<protein>
    <recommendedName>
        <fullName evidence="10">1,3-beta-glucanosyltransferase</fullName>
        <ecNumber evidence="10">2.4.1.-</ecNumber>
    </recommendedName>
</protein>
<keyword evidence="10" id="KW-0808">Transferase</keyword>
<dbReference type="InterPro" id="IPR017853">
    <property type="entry name" value="GH"/>
</dbReference>
<comment type="similarity">
    <text evidence="3 10">Belongs to the glycosyl hydrolase 72 family.</text>
</comment>
<evidence type="ECO:0000256" key="11">
    <source>
        <dbReference type="SAM" id="Phobius"/>
    </source>
</evidence>
<evidence type="ECO:0000256" key="10">
    <source>
        <dbReference type="RuleBase" id="RU361209"/>
    </source>
</evidence>
<dbReference type="PANTHER" id="PTHR31468">
    <property type="entry name" value="1,3-BETA-GLUCANOSYLTRANSFERASE GAS1"/>
    <property type="match status" value="1"/>
</dbReference>
<evidence type="ECO:0000313" key="13">
    <source>
        <dbReference type="EMBL" id="KAG2176480.1"/>
    </source>
</evidence>
<keyword evidence="5 10" id="KW-0732">Signal</keyword>
<dbReference type="InterPro" id="IPR012946">
    <property type="entry name" value="X8"/>
</dbReference>
<evidence type="ECO:0000256" key="7">
    <source>
        <dbReference type="ARBA" id="ARBA00023157"/>
    </source>
</evidence>
<organism evidence="13 14">
    <name type="scientific">Mortierella isabellina</name>
    <name type="common">Filamentous fungus</name>
    <name type="synonym">Umbelopsis isabellina</name>
    <dbReference type="NCBI Taxonomy" id="91625"/>
    <lineage>
        <taxon>Eukaryota</taxon>
        <taxon>Fungi</taxon>
        <taxon>Fungi incertae sedis</taxon>
        <taxon>Mucoromycota</taxon>
        <taxon>Mucoromycotina</taxon>
        <taxon>Umbelopsidomycetes</taxon>
        <taxon>Umbelopsidales</taxon>
        <taxon>Umbelopsidaceae</taxon>
        <taxon>Umbelopsis</taxon>
    </lineage>
</organism>
<dbReference type="GO" id="GO:0042124">
    <property type="term" value="F:1,3-beta-glucanosyltransferase activity"/>
    <property type="evidence" value="ECO:0007669"/>
    <property type="project" value="TreeGrafter"/>
</dbReference>
<gene>
    <name evidence="13" type="ORF">INT43_005720</name>
</gene>
<dbReference type="AlphaFoldDB" id="A0A8H7UB80"/>
<evidence type="ECO:0000256" key="1">
    <source>
        <dbReference type="ARBA" id="ARBA00004196"/>
    </source>
</evidence>
<proteinExistence type="inferred from homology"/>
<evidence type="ECO:0000256" key="9">
    <source>
        <dbReference type="ARBA" id="ARBA00023288"/>
    </source>
</evidence>
<sequence length="553" mass="60516">MKTIKVIATAILVWSVQVALAQKSKAHTSQALQPVYKIVSHAEPAPVATATPKPEINPIVIKGNKFFDSITKEQFYQLIQSASFYCHSIAYQPRGMATSTTDTVVDPLADPDTCKKSAELMKPLGVNMIRVYQVDPKQNHDECMRAFFDAGIYLLLDIATPKISINRNSPEWTVDQYQGYTDTVDAFIGYPNLFGFFAGNEVSTNTSTTEASAFVKASLRDLKLYIKSKGVRDVPVGYANNDDPEIRDNIRDYFNCGDEADARADFYGINIYEWCGASSFTASGYSARTKELTNYSIPAILSEYGCNIKRPRPFSEVETIYGPEMTEVWSGGIAYEWTEEENSYGLVKIDNTGIKTLPDYHNLMDYLPNVAPNTVHMDSYDSQRPYSQCPAFSEKWKAPTSLPPSPSMGACECVVGSLGCVASDLANNGTYIGEQIGSLCGMMSCDSISNNVTSARYGEYSYCTGLQKLSILYGAYAESDTLKCDFQGYARLVTPSLVGSKDQCTKILPGMDPPNGVGNKALAKQGSAAALSIPAISTIVATICVIFYSSHMI</sequence>
<keyword evidence="14" id="KW-1185">Reference proteome</keyword>
<dbReference type="EC" id="2.4.1.-" evidence="10"/>
<feature type="transmembrane region" description="Helical" evidence="11">
    <location>
        <begin position="528"/>
        <end position="548"/>
    </location>
</feature>
<evidence type="ECO:0000256" key="8">
    <source>
        <dbReference type="ARBA" id="ARBA00023180"/>
    </source>
</evidence>
<keyword evidence="11" id="KW-0812">Transmembrane</keyword>
<dbReference type="PANTHER" id="PTHR31468:SF2">
    <property type="entry name" value="1,3-BETA-GLUCANOSYLTRANSFERASE GAS1"/>
    <property type="match status" value="1"/>
</dbReference>
<keyword evidence="11" id="KW-1133">Transmembrane helix</keyword>
<dbReference type="Proteomes" id="UP000654370">
    <property type="component" value="Unassembled WGS sequence"/>
</dbReference>
<dbReference type="Pfam" id="PF03198">
    <property type="entry name" value="Glyco_hydro_72"/>
    <property type="match status" value="1"/>
</dbReference>
<keyword evidence="4 10" id="KW-0336">GPI-anchor</keyword>
<reference evidence="13" key="1">
    <citation type="submission" date="2020-12" db="EMBL/GenBank/DDBJ databases">
        <title>Metabolic potential, ecology and presence of endohyphal bacteria is reflected in genomic diversity of Mucoromycotina.</title>
        <authorList>
            <person name="Muszewska A."/>
            <person name="Okrasinska A."/>
            <person name="Steczkiewicz K."/>
            <person name="Drgas O."/>
            <person name="Orlowska M."/>
            <person name="Perlinska-Lenart U."/>
            <person name="Aleksandrzak-Piekarczyk T."/>
            <person name="Szatraj K."/>
            <person name="Zielenkiewicz U."/>
            <person name="Pilsyk S."/>
            <person name="Malc E."/>
            <person name="Mieczkowski P."/>
            <person name="Kruszewska J.S."/>
            <person name="Biernat P."/>
            <person name="Pawlowska J."/>
        </authorList>
    </citation>
    <scope>NUCLEOTIDE SEQUENCE</scope>
    <source>
        <strain evidence="13">WA0000067209</strain>
    </source>
</reference>
<name>A0A8H7UB80_MORIS</name>
<feature type="chain" id="PRO_5034910148" description="1,3-beta-glucanosyltransferase" evidence="10">
    <location>
        <begin position="22"/>
        <end position="553"/>
    </location>
</feature>
<dbReference type="GO" id="GO:0005886">
    <property type="term" value="C:plasma membrane"/>
    <property type="evidence" value="ECO:0007669"/>
    <property type="project" value="UniProtKB-SubCell"/>
</dbReference>
<evidence type="ECO:0000259" key="12">
    <source>
        <dbReference type="SMART" id="SM00768"/>
    </source>
</evidence>
<keyword evidence="7" id="KW-1015">Disulfide bond</keyword>
<evidence type="ECO:0000256" key="4">
    <source>
        <dbReference type="ARBA" id="ARBA00022622"/>
    </source>
</evidence>
<evidence type="ECO:0000256" key="2">
    <source>
        <dbReference type="ARBA" id="ARBA00004589"/>
    </source>
</evidence>
<dbReference type="InterPro" id="IPR004886">
    <property type="entry name" value="Glucanosyltransferase"/>
</dbReference>
<dbReference type="GO" id="GO:0031505">
    <property type="term" value="P:fungal-type cell wall organization"/>
    <property type="evidence" value="ECO:0007669"/>
    <property type="project" value="TreeGrafter"/>
</dbReference>
<dbReference type="Gene3D" id="1.20.58.1040">
    <property type="match status" value="1"/>
</dbReference>
<dbReference type="SMART" id="SM00768">
    <property type="entry name" value="X8"/>
    <property type="match status" value="1"/>
</dbReference>
<keyword evidence="8" id="KW-0325">Glycoprotein</keyword>
<evidence type="ECO:0000256" key="3">
    <source>
        <dbReference type="ARBA" id="ARBA00007528"/>
    </source>
</evidence>
<feature type="domain" description="X8" evidence="12">
    <location>
        <begin position="418"/>
        <end position="506"/>
    </location>
</feature>
<dbReference type="EMBL" id="JAEPQZ010000010">
    <property type="protein sequence ID" value="KAG2176480.1"/>
    <property type="molecule type" value="Genomic_DNA"/>
</dbReference>
<accession>A0A8H7UB80</accession>
<evidence type="ECO:0000256" key="6">
    <source>
        <dbReference type="ARBA" id="ARBA00023136"/>
    </source>
</evidence>
<feature type="signal peptide" evidence="10">
    <location>
        <begin position="1"/>
        <end position="21"/>
    </location>
</feature>
<evidence type="ECO:0000313" key="14">
    <source>
        <dbReference type="Proteomes" id="UP000654370"/>
    </source>
</evidence>
<keyword evidence="9 10" id="KW-0449">Lipoprotein</keyword>
<comment type="function">
    <text evidence="10">Splits internally a 1,3-beta-glucan molecule and transfers the newly generated reducing end (the donor) to the non-reducing end of another 1,3-beta-glucan molecule (the acceptor) forming a 1,3-beta linkage, resulting in the elongation of 1,3-beta-glucan chains in the cell wall.</text>
</comment>
<comment type="subcellular location">
    <subcellularLocation>
        <location evidence="1">Cell envelope</location>
    </subcellularLocation>
    <subcellularLocation>
        <location evidence="10">Cell membrane</location>
        <topology evidence="10">Lipid-anchor</topology>
        <topology evidence="10">GPI-anchor</topology>
    </subcellularLocation>
    <subcellularLocation>
        <location evidence="2">Membrane</location>
        <topology evidence="2">Lipid-anchor</topology>
        <topology evidence="2">GPI-anchor</topology>
    </subcellularLocation>
</comment>
<dbReference type="GO" id="GO:0098552">
    <property type="term" value="C:side of membrane"/>
    <property type="evidence" value="ECO:0007669"/>
    <property type="project" value="UniProtKB-KW"/>
</dbReference>
<dbReference type="Pfam" id="PF07983">
    <property type="entry name" value="X8"/>
    <property type="match status" value="1"/>
</dbReference>
<evidence type="ECO:0000256" key="5">
    <source>
        <dbReference type="ARBA" id="ARBA00022729"/>
    </source>
</evidence>
<dbReference type="SUPFAM" id="SSF51445">
    <property type="entry name" value="(Trans)glycosidases"/>
    <property type="match status" value="1"/>
</dbReference>